<dbReference type="AlphaFoldDB" id="A0A8H3G189"/>
<gene>
    <name evidence="2" type="ORF">GOMPHAMPRED_006698</name>
</gene>
<evidence type="ECO:0000313" key="3">
    <source>
        <dbReference type="Proteomes" id="UP000664169"/>
    </source>
</evidence>
<keyword evidence="3" id="KW-1185">Reference proteome</keyword>
<evidence type="ECO:0000259" key="1">
    <source>
        <dbReference type="Pfam" id="PF13259"/>
    </source>
</evidence>
<reference evidence="2" key="1">
    <citation type="submission" date="2021-03" db="EMBL/GenBank/DDBJ databases">
        <authorList>
            <person name="Tagirdzhanova G."/>
        </authorList>
    </citation>
    <scope>NUCLEOTIDE SEQUENCE</scope>
</reference>
<comment type="caution">
    <text evidence="2">The sequence shown here is derived from an EMBL/GenBank/DDBJ whole genome shotgun (WGS) entry which is preliminary data.</text>
</comment>
<dbReference type="Proteomes" id="UP000664169">
    <property type="component" value="Unassembled WGS sequence"/>
</dbReference>
<protein>
    <recommendedName>
        <fullName evidence="1">Gag1-like clamp domain-containing protein</fullName>
    </recommendedName>
</protein>
<accession>A0A8H3G189</accession>
<dbReference type="InterPro" id="IPR025124">
    <property type="entry name" value="Gag1-like_clamp"/>
</dbReference>
<dbReference type="PANTHER" id="PTHR28065:SF1">
    <property type="entry name" value="DUF4050 DOMAIN-CONTAINING PROTEIN"/>
    <property type="match status" value="1"/>
</dbReference>
<dbReference type="PANTHER" id="PTHR28065">
    <property type="entry name" value="FREQUENIN"/>
    <property type="match status" value="1"/>
</dbReference>
<dbReference type="OrthoDB" id="5422958at2759"/>
<sequence>MEQKARYAQQKQEAKKIWAETEPLIRNDWQWPNPPQSTRQINTNREYAERTISTPNETAIDLSSATGAKRKREIRTDLIDEMSWNTGLRTFEQRRNAWTGAVHVFLPPGDSVDHATVLSMREKPLEMFTTIKNGQDEYLDDSSIDCTASESENLDPSTHELGTTLLPHYLPILPKSLSLMQPLLNPVAEKVLYKNLVTDAKTATFPIPLTNVVKACVTGLKEADEWPPKAGAIDPLPGRMNKEKRRSRIKSLFGLKKDHNDADDMVIMSRDSGITAIEAGFESTSR</sequence>
<name>A0A8H3G189_9LECA</name>
<dbReference type="EMBL" id="CAJPDQ010000049">
    <property type="protein sequence ID" value="CAF9932909.1"/>
    <property type="molecule type" value="Genomic_DNA"/>
</dbReference>
<feature type="domain" description="Gag1-like clamp" evidence="1">
    <location>
        <begin position="64"/>
        <end position="227"/>
    </location>
</feature>
<dbReference type="Pfam" id="PF13259">
    <property type="entry name" value="clamp_Gag1-like"/>
    <property type="match status" value="1"/>
</dbReference>
<dbReference type="InterPro" id="IPR053274">
    <property type="entry name" value="Fluconazole_resistance"/>
</dbReference>
<evidence type="ECO:0000313" key="2">
    <source>
        <dbReference type="EMBL" id="CAF9932909.1"/>
    </source>
</evidence>
<organism evidence="2 3">
    <name type="scientific">Gomphillus americanus</name>
    <dbReference type="NCBI Taxonomy" id="1940652"/>
    <lineage>
        <taxon>Eukaryota</taxon>
        <taxon>Fungi</taxon>
        <taxon>Dikarya</taxon>
        <taxon>Ascomycota</taxon>
        <taxon>Pezizomycotina</taxon>
        <taxon>Lecanoromycetes</taxon>
        <taxon>OSLEUM clade</taxon>
        <taxon>Ostropomycetidae</taxon>
        <taxon>Ostropales</taxon>
        <taxon>Graphidaceae</taxon>
        <taxon>Gomphilloideae</taxon>
        <taxon>Gomphillus</taxon>
    </lineage>
</organism>
<proteinExistence type="predicted"/>